<proteinExistence type="predicted"/>
<dbReference type="AlphaFoldDB" id="H2XPG5"/>
<dbReference type="Proteomes" id="UP000008144">
    <property type="component" value="Chromosome 4"/>
</dbReference>
<sequence length="61" mass="6990">GIWKRVGRTESYFSLNDINRSDKDNTRIFFAGAFNKHSLLPGSSEISRRITGYCRSYISIS</sequence>
<accession>H2XPG5</accession>
<dbReference type="InParanoid" id="H2XPG5"/>
<reference evidence="1" key="3">
    <citation type="submission" date="2025-08" db="UniProtKB">
        <authorList>
            <consortium name="Ensembl"/>
        </authorList>
    </citation>
    <scope>IDENTIFICATION</scope>
</reference>
<organism evidence="1 2">
    <name type="scientific">Ciona intestinalis</name>
    <name type="common">Transparent sea squirt</name>
    <name type="synonym">Ascidia intestinalis</name>
    <dbReference type="NCBI Taxonomy" id="7719"/>
    <lineage>
        <taxon>Eukaryota</taxon>
        <taxon>Metazoa</taxon>
        <taxon>Chordata</taxon>
        <taxon>Tunicata</taxon>
        <taxon>Ascidiacea</taxon>
        <taxon>Phlebobranchia</taxon>
        <taxon>Cionidae</taxon>
        <taxon>Ciona</taxon>
    </lineage>
</organism>
<dbReference type="HOGENOM" id="CLU_2928561_0_0_1"/>
<evidence type="ECO:0000313" key="2">
    <source>
        <dbReference type="Proteomes" id="UP000008144"/>
    </source>
</evidence>
<keyword evidence="2" id="KW-1185">Reference proteome</keyword>
<protein>
    <submittedName>
        <fullName evidence="1">Uncharacterized protein</fullName>
    </submittedName>
</protein>
<reference evidence="1" key="2">
    <citation type="journal article" date="2008" name="Genome Biol.">
        <title>Improved genome assembly and evidence-based global gene model set for the chordate Ciona intestinalis: new insight into intron and operon populations.</title>
        <authorList>
            <person name="Satou Y."/>
            <person name="Mineta K."/>
            <person name="Ogasawara M."/>
            <person name="Sasakura Y."/>
            <person name="Shoguchi E."/>
            <person name="Ueno K."/>
            <person name="Yamada L."/>
            <person name="Matsumoto J."/>
            <person name="Wasserscheid J."/>
            <person name="Dewar K."/>
            <person name="Wiley G.B."/>
            <person name="Macmil S.L."/>
            <person name="Roe B.A."/>
            <person name="Zeller R.W."/>
            <person name="Hastings K.E."/>
            <person name="Lemaire P."/>
            <person name="Lindquist E."/>
            <person name="Endo T."/>
            <person name="Hotta K."/>
            <person name="Inaba K."/>
        </authorList>
    </citation>
    <scope>NUCLEOTIDE SEQUENCE [LARGE SCALE GENOMIC DNA]</scope>
    <source>
        <strain evidence="1">wild type</strain>
    </source>
</reference>
<evidence type="ECO:0000313" key="1">
    <source>
        <dbReference type="Ensembl" id="ENSCINP00000031548.1"/>
    </source>
</evidence>
<reference evidence="1" key="4">
    <citation type="submission" date="2025-09" db="UniProtKB">
        <authorList>
            <consortium name="Ensembl"/>
        </authorList>
    </citation>
    <scope>IDENTIFICATION</scope>
</reference>
<reference evidence="2" key="1">
    <citation type="journal article" date="2002" name="Science">
        <title>The draft genome of Ciona intestinalis: insights into chordate and vertebrate origins.</title>
        <authorList>
            <person name="Dehal P."/>
            <person name="Satou Y."/>
            <person name="Campbell R.K."/>
            <person name="Chapman J."/>
            <person name="Degnan B."/>
            <person name="De Tomaso A."/>
            <person name="Davidson B."/>
            <person name="Di Gregorio A."/>
            <person name="Gelpke M."/>
            <person name="Goodstein D.M."/>
            <person name="Harafuji N."/>
            <person name="Hastings K.E."/>
            <person name="Ho I."/>
            <person name="Hotta K."/>
            <person name="Huang W."/>
            <person name="Kawashima T."/>
            <person name="Lemaire P."/>
            <person name="Martinez D."/>
            <person name="Meinertzhagen I.A."/>
            <person name="Necula S."/>
            <person name="Nonaka M."/>
            <person name="Putnam N."/>
            <person name="Rash S."/>
            <person name="Saiga H."/>
            <person name="Satake M."/>
            <person name="Terry A."/>
            <person name="Yamada L."/>
            <person name="Wang H.G."/>
            <person name="Awazu S."/>
            <person name="Azumi K."/>
            <person name="Boore J."/>
            <person name="Branno M."/>
            <person name="Chin-Bow S."/>
            <person name="DeSantis R."/>
            <person name="Doyle S."/>
            <person name="Francino P."/>
            <person name="Keys D.N."/>
            <person name="Haga S."/>
            <person name="Hayashi H."/>
            <person name="Hino K."/>
            <person name="Imai K.S."/>
            <person name="Inaba K."/>
            <person name="Kano S."/>
            <person name="Kobayashi K."/>
            <person name="Kobayashi M."/>
            <person name="Lee B.I."/>
            <person name="Makabe K.W."/>
            <person name="Manohar C."/>
            <person name="Matassi G."/>
            <person name="Medina M."/>
            <person name="Mochizuki Y."/>
            <person name="Mount S."/>
            <person name="Morishita T."/>
            <person name="Miura S."/>
            <person name="Nakayama A."/>
            <person name="Nishizaka S."/>
            <person name="Nomoto H."/>
            <person name="Ohta F."/>
            <person name="Oishi K."/>
            <person name="Rigoutsos I."/>
            <person name="Sano M."/>
            <person name="Sasaki A."/>
            <person name="Sasakura Y."/>
            <person name="Shoguchi E."/>
            <person name="Shin-i T."/>
            <person name="Spagnuolo A."/>
            <person name="Stainier D."/>
            <person name="Suzuki M.M."/>
            <person name="Tassy O."/>
            <person name="Takatori N."/>
            <person name="Tokuoka M."/>
            <person name="Yagi K."/>
            <person name="Yoshizaki F."/>
            <person name="Wada S."/>
            <person name="Zhang C."/>
            <person name="Hyatt P.D."/>
            <person name="Larimer F."/>
            <person name="Detter C."/>
            <person name="Doggett N."/>
            <person name="Glavina T."/>
            <person name="Hawkins T."/>
            <person name="Richardson P."/>
            <person name="Lucas S."/>
            <person name="Kohara Y."/>
            <person name="Levine M."/>
            <person name="Satoh N."/>
            <person name="Rokhsar D.S."/>
        </authorList>
    </citation>
    <scope>NUCLEOTIDE SEQUENCE [LARGE SCALE GENOMIC DNA]</scope>
</reference>
<dbReference type="Ensembl" id="ENSCINT00000032924.1">
    <property type="protein sequence ID" value="ENSCINP00000031548.1"/>
    <property type="gene ID" value="ENSCING00000020272.1"/>
</dbReference>
<dbReference type="EMBL" id="EAAA01001952">
    <property type="status" value="NOT_ANNOTATED_CDS"/>
    <property type="molecule type" value="Genomic_DNA"/>
</dbReference>
<name>H2XPG5_CIOIN</name>